<feature type="region of interest" description="Disordered" evidence="1">
    <location>
        <begin position="1"/>
        <end position="20"/>
    </location>
</feature>
<evidence type="ECO:0000313" key="3">
    <source>
        <dbReference type="Proteomes" id="UP000681340"/>
    </source>
</evidence>
<dbReference type="EMBL" id="BOQL01000018">
    <property type="protein sequence ID" value="GIM65977.1"/>
    <property type="molecule type" value="Genomic_DNA"/>
</dbReference>
<proteinExistence type="predicted"/>
<comment type="caution">
    <text evidence="2">The sequence shown here is derived from an EMBL/GenBank/DDBJ whole genome shotgun (WGS) entry which is preliminary data.</text>
</comment>
<dbReference type="Proteomes" id="UP000681340">
    <property type="component" value="Unassembled WGS sequence"/>
</dbReference>
<name>A0A919VK95_9ACTN</name>
<protein>
    <submittedName>
        <fullName evidence="2">Uncharacterized protein</fullName>
    </submittedName>
</protein>
<dbReference type="RefSeq" id="WP_246595038.1">
    <property type="nucleotide sequence ID" value="NZ_BAABEA010000009.1"/>
</dbReference>
<sequence>MSERSWEVEPGSGVGPLRFGTPRTELQALLGPHRAFRRSPTSELADQYEAGMLMLTCSDDEGLHLIEIPDPEGVHFRGVQLSGEVTTVLNDLRAAGIEVTPDDSGWILADGAIALYTPSPEPDAEIEAVTAVGPGHEMHGEIVFFPAGTDAKPAPSSYVVTPGTGIGPITLGQHRDDVRRRLNGGLCWEHAPGSREPVEDTFSEDRLVVRYGPDLLTERIFVTMRDGVLLDGIDLMPSLPLTIEDVRPVLARAGHRLIELEAGIELADAGIQILTMRPSPSSDGPMPVACVAISARTASPGR</sequence>
<keyword evidence="3" id="KW-1185">Reference proteome</keyword>
<gene>
    <name evidence="2" type="ORF">Aau02nite_21060</name>
</gene>
<evidence type="ECO:0000313" key="2">
    <source>
        <dbReference type="EMBL" id="GIM65977.1"/>
    </source>
</evidence>
<dbReference type="AlphaFoldDB" id="A0A919VK95"/>
<evidence type="ECO:0000256" key="1">
    <source>
        <dbReference type="SAM" id="MobiDB-lite"/>
    </source>
</evidence>
<reference evidence="2" key="1">
    <citation type="submission" date="2021-03" db="EMBL/GenBank/DDBJ databases">
        <title>Whole genome shotgun sequence of Actinoplanes auranticolor NBRC 12245.</title>
        <authorList>
            <person name="Komaki H."/>
            <person name="Tamura T."/>
        </authorList>
    </citation>
    <scope>NUCLEOTIDE SEQUENCE</scope>
    <source>
        <strain evidence="2">NBRC 12245</strain>
    </source>
</reference>
<accession>A0A919VK95</accession>
<organism evidence="2 3">
    <name type="scientific">Actinoplanes auranticolor</name>
    <dbReference type="NCBI Taxonomy" id="47988"/>
    <lineage>
        <taxon>Bacteria</taxon>
        <taxon>Bacillati</taxon>
        <taxon>Actinomycetota</taxon>
        <taxon>Actinomycetes</taxon>
        <taxon>Micromonosporales</taxon>
        <taxon>Micromonosporaceae</taxon>
        <taxon>Actinoplanes</taxon>
    </lineage>
</organism>